<proteinExistence type="predicted"/>
<keyword evidence="1" id="KW-1133">Transmembrane helix</keyword>
<evidence type="ECO:0000259" key="2">
    <source>
        <dbReference type="Pfam" id="PF11127"/>
    </source>
</evidence>
<dbReference type="AlphaFoldDB" id="A0A0F9YJ23"/>
<sequence>MLDAIPVGSAWISKGAGLARQLTKETKMTLDRVVLSFAGLMVLLSVALGVYVSPYWHLLTVFVGLNLIQSSFTGFCPAAIMFRKLGVKPGCAFS</sequence>
<keyword evidence="1" id="KW-0472">Membrane</keyword>
<protein>
    <recommendedName>
        <fullName evidence="2">Inner membrane protein YgaP-like transmembrane domain-containing protein</fullName>
    </recommendedName>
</protein>
<dbReference type="Gene3D" id="6.10.140.1340">
    <property type="match status" value="1"/>
</dbReference>
<feature type="transmembrane region" description="Helical" evidence="1">
    <location>
        <begin position="33"/>
        <end position="52"/>
    </location>
</feature>
<accession>A0A0F9YJ23</accession>
<reference evidence="3" key="1">
    <citation type="journal article" date="2015" name="Nature">
        <title>Complex archaea that bridge the gap between prokaryotes and eukaryotes.</title>
        <authorList>
            <person name="Spang A."/>
            <person name="Saw J.H."/>
            <person name="Jorgensen S.L."/>
            <person name="Zaremba-Niedzwiedzka K."/>
            <person name="Martijn J."/>
            <person name="Lind A.E."/>
            <person name="van Eijk R."/>
            <person name="Schleper C."/>
            <person name="Guy L."/>
            <person name="Ettema T.J."/>
        </authorList>
    </citation>
    <scope>NUCLEOTIDE SEQUENCE</scope>
</reference>
<comment type="caution">
    <text evidence="3">The sequence shown here is derived from an EMBL/GenBank/DDBJ whole genome shotgun (WGS) entry which is preliminary data.</text>
</comment>
<feature type="domain" description="Inner membrane protein YgaP-like transmembrane" evidence="2">
    <location>
        <begin position="29"/>
        <end position="83"/>
    </location>
</feature>
<keyword evidence="1" id="KW-0812">Transmembrane</keyword>
<evidence type="ECO:0000313" key="3">
    <source>
        <dbReference type="EMBL" id="KKO04534.1"/>
    </source>
</evidence>
<dbReference type="Pfam" id="PF11127">
    <property type="entry name" value="YgaP-like_TM"/>
    <property type="match status" value="1"/>
</dbReference>
<organism evidence="3">
    <name type="scientific">marine sediment metagenome</name>
    <dbReference type="NCBI Taxonomy" id="412755"/>
    <lineage>
        <taxon>unclassified sequences</taxon>
        <taxon>metagenomes</taxon>
        <taxon>ecological metagenomes</taxon>
    </lineage>
</organism>
<evidence type="ECO:0000256" key="1">
    <source>
        <dbReference type="SAM" id="Phobius"/>
    </source>
</evidence>
<dbReference type="EMBL" id="LAZR01000022">
    <property type="protein sequence ID" value="KKO04534.1"/>
    <property type="molecule type" value="Genomic_DNA"/>
</dbReference>
<dbReference type="InterPro" id="IPR021309">
    <property type="entry name" value="YgaP-like_TM"/>
</dbReference>
<gene>
    <name evidence="3" type="ORF">LCGC14_0083610</name>
</gene>
<feature type="transmembrane region" description="Helical" evidence="1">
    <location>
        <begin position="58"/>
        <end position="80"/>
    </location>
</feature>
<name>A0A0F9YJ23_9ZZZZ</name>